<organism evidence="1 2">
    <name type="scientific">Tulasnella calospora MUT 4182</name>
    <dbReference type="NCBI Taxonomy" id="1051891"/>
    <lineage>
        <taxon>Eukaryota</taxon>
        <taxon>Fungi</taxon>
        <taxon>Dikarya</taxon>
        <taxon>Basidiomycota</taxon>
        <taxon>Agaricomycotina</taxon>
        <taxon>Agaricomycetes</taxon>
        <taxon>Cantharellales</taxon>
        <taxon>Tulasnellaceae</taxon>
        <taxon>Tulasnella</taxon>
    </lineage>
</organism>
<sequence>MARIRKRPRRRGQGGHWITGIGWRQGSLRELCSWELMGLVLTVSLAPGGHLTPAVVLAVVWMTLSMTCAVRTQWIR</sequence>
<proteinExistence type="predicted"/>
<dbReference type="AlphaFoldDB" id="A0A0C3L8Q0"/>
<evidence type="ECO:0000313" key="2">
    <source>
        <dbReference type="Proteomes" id="UP000054248"/>
    </source>
</evidence>
<name>A0A0C3L8Q0_9AGAM</name>
<accession>A0A0C3L8Q0</accession>
<reference evidence="1 2" key="1">
    <citation type="submission" date="2014-04" db="EMBL/GenBank/DDBJ databases">
        <authorList>
            <consortium name="DOE Joint Genome Institute"/>
            <person name="Kuo A."/>
            <person name="Girlanda M."/>
            <person name="Perotto S."/>
            <person name="Kohler A."/>
            <person name="Nagy L.G."/>
            <person name="Floudas D."/>
            <person name="Copeland A."/>
            <person name="Barry K.W."/>
            <person name="Cichocki N."/>
            <person name="Veneault-Fourrey C."/>
            <person name="LaButti K."/>
            <person name="Lindquist E.A."/>
            <person name="Lipzen A."/>
            <person name="Lundell T."/>
            <person name="Morin E."/>
            <person name="Murat C."/>
            <person name="Sun H."/>
            <person name="Tunlid A."/>
            <person name="Henrissat B."/>
            <person name="Grigoriev I.V."/>
            <person name="Hibbett D.S."/>
            <person name="Martin F."/>
            <person name="Nordberg H.P."/>
            <person name="Cantor M.N."/>
            <person name="Hua S.X."/>
        </authorList>
    </citation>
    <scope>NUCLEOTIDE SEQUENCE [LARGE SCALE GENOMIC DNA]</scope>
    <source>
        <strain evidence="1 2">MUT 4182</strain>
    </source>
</reference>
<keyword evidence="2" id="KW-1185">Reference proteome</keyword>
<evidence type="ECO:0000313" key="1">
    <source>
        <dbReference type="EMBL" id="KIO30213.1"/>
    </source>
</evidence>
<reference evidence="2" key="2">
    <citation type="submission" date="2015-01" db="EMBL/GenBank/DDBJ databases">
        <title>Evolutionary Origins and Diversification of the Mycorrhizal Mutualists.</title>
        <authorList>
            <consortium name="DOE Joint Genome Institute"/>
            <consortium name="Mycorrhizal Genomics Consortium"/>
            <person name="Kohler A."/>
            <person name="Kuo A."/>
            <person name="Nagy L.G."/>
            <person name="Floudas D."/>
            <person name="Copeland A."/>
            <person name="Barry K.W."/>
            <person name="Cichocki N."/>
            <person name="Veneault-Fourrey C."/>
            <person name="LaButti K."/>
            <person name="Lindquist E.A."/>
            <person name="Lipzen A."/>
            <person name="Lundell T."/>
            <person name="Morin E."/>
            <person name="Murat C."/>
            <person name="Riley R."/>
            <person name="Ohm R."/>
            <person name="Sun H."/>
            <person name="Tunlid A."/>
            <person name="Henrissat B."/>
            <person name="Grigoriev I.V."/>
            <person name="Hibbett D.S."/>
            <person name="Martin F."/>
        </authorList>
    </citation>
    <scope>NUCLEOTIDE SEQUENCE [LARGE SCALE GENOMIC DNA]</scope>
    <source>
        <strain evidence="2">MUT 4182</strain>
    </source>
</reference>
<dbReference type="Proteomes" id="UP000054248">
    <property type="component" value="Unassembled WGS sequence"/>
</dbReference>
<dbReference type="HOGENOM" id="CLU_2656282_0_0_1"/>
<gene>
    <name evidence="1" type="ORF">M407DRAFT_156822</name>
</gene>
<protein>
    <submittedName>
        <fullName evidence="1">Uncharacterized protein</fullName>
    </submittedName>
</protein>
<dbReference type="EMBL" id="KN822974">
    <property type="protein sequence ID" value="KIO30213.1"/>
    <property type="molecule type" value="Genomic_DNA"/>
</dbReference>